<feature type="compositionally biased region" description="Basic and acidic residues" evidence="1">
    <location>
        <begin position="239"/>
        <end position="258"/>
    </location>
</feature>
<dbReference type="EMBL" id="LNIX01000028">
    <property type="protein sequence ID" value="OXA41752.1"/>
    <property type="molecule type" value="Genomic_DNA"/>
</dbReference>
<feature type="compositionally biased region" description="Basic and acidic residues" evidence="1">
    <location>
        <begin position="210"/>
        <end position="224"/>
    </location>
</feature>
<dbReference type="Proteomes" id="UP000198287">
    <property type="component" value="Unassembled WGS sequence"/>
</dbReference>
<reference evidence="2 3" key="1">
    <citation type="submission" date="2015-12" db="EMBL/GenBank/DDBJ databases">
        <title>The genome of Folsomia candida.</title>
        <authorList>
            <person name="Faddeeva A."/>
            <person name="Derks M.F."/>
            <person name="Anvar Y."/>
            <person name="Smit S."/>
            <person name="Van Straalen N."/>
            <person name="Roelofs D."/>
        </authorList>
    </citation>
    <scope>NUCLEOTIDE SEQUENCE [LARGE SCALE GENOMIC DNA]</scope>
    <source>
        <strain evidence="2 3">VU population</strain>
        <tissue evidence="2">Whole body</tissue>
    </source>
</reference>
<feature type="compositionally biased region" description="Basic and acidic residues" evidence="1">
    <location>
        <begin position="85"/>
        <end position="101"/>
    </location>
</feature>
<feature type="compositionally biased region" description="Low complexity" evidence="1">
    <location>
        <begin position="134"/>
        <end position="144"/>
    </location>
</feature>
<gene>
    <name evidence="2" type="ORF">Fcan01_23349</name>
</gene>
<feature type="region of interest" description="Disordered" evidence="1">
    <location>
        <begin position="1"/>
        <end position="150"/>
    </location>
</feature>
<dbReference type="AlphaFoldDB" id="A0A226D880"/>
<feature type="compositionally biased region" description="Basic and acidic residues" evidence="1">
    <location>
        <begin position="110"/>
        <end position="119"/>
    </location>
</feature>
<organism evidence="2 3">
    <name type="scientific">Folsomia candida</name>
    <name type="common">Springtail</name>
    <dbReference type="NCBI Taxonomy" id="158441"/>
    <lineage>
        <taxon>Eukaryota</taxon>
        <taxon>Metazoa</taxon>
        <taxon>Ecdysozoa</taxon>
        <taxon>Arthropoda</taxon>
        <taxon>Hexapoda</taxon>
        <taxon>Collembola</taxon>
        <taxon>Entomobryomorpha</taxon>
        <taxon>Isotomoidea</taxon>
        <taxon>Isotomidae</taxon>
        <taxon>Proisotominae</taxon>
        <taxon>Folsomia</taxon>
    </lineage>
</organism>
<feature type="region of interest" description="Disordered" evidence="1">
    <location>
        <begin position="203"/>
        <end position="266"/>
    </location>
</feature>
<accession>A0A226D880</accession>
<name>A0A226D880_FOLCA</name>
<comment type="caution">
    <text evidence="2">The sequence shown here is derived from an EMBL/GenBank/DDBJ whole genome shotgun (WGS) entry which is preliminary data.</text>
</comment>
<keyword evidence="3" id="KW-1185">Reference proteome</keyword>
<proteinExistence type="predicted"/>
<evidence type="ECO:0000313" key="3">
    <source>
        <dbReference type="Proteomes" id="UP000198287"/>
    </source>
</evidence>
<evidence type="ECO:0000256" key="1">
    <source>
        <dbReference type="SAM" id="MobiDB-lite"/>
    </source>
</evidence>
<sequence length="548" mass="62880">MSVSPPVVKWRRVVPFNEGSDSEGESTEITPEPCPSPVVVDEIVVDESGPSAAVVEVIDIESDFEESDSEKEESDDEGDEEDEDFVVKEKEDDESFDFHSGEEEEVDDQIETKSDHGLEDSDDDFIQTSRTPAESSSSGSVEIKGSSRQDVEHRMVASYFDVGWSLLTPARKTEYSRLAKDRSRHVKNTPHIPWVAKSKSWTPTSYNFHSNDEDRRAAKRETVNKSRRREPGPNSKYGSLEEKEAAIREQHTKYRYREPGPNSKYGSLEEKEAAIREQSKLRMSRFRNNQRILGEVNRPRNRPGDQPSQTLLTYLSLDPNKRFLDSSINIAVHNITQPVLSAMIDYASKSDESLKRKYFWNYVCVAVNWKETEDMTTKEVEEFIKDHIGDSTRTLMIYLGLNSLMRRANRYHITSKSSTLNKLKKQGYRIFECAYLDCNLGNVYQVTGRKALEELVMGSAVLMKRVEAFGIHFGKEMNKEKKQQGLRQYFVNTRNEKMSRYDEVSAENMAKDGVRFFDFSATKPTPASRPDYLFAGNLVFHLLKEMFV</sequence>
<feature type="compositionally biased region" description="Acidic residues" evidence="1">
    <location>
        <begin position="58"/>
        <end position="84"/>
    </location>
</feature>
<protein>
    <submittedName>
        <fullName evidence="2">Uncharacterized protein</fullName>
    </submittedName>
</protein>
<evidence type="ECO:0000313" key="2">
    <source>
        <dbReference type="EMBL" id="OXA41752.1"/>
    </source>
</evidence>